<dbReference type="Gene3D" id="1.10.540.10">
    <property type="entry name" value="Acyl-CoA dehydrogenase/oxidase, N-terminal domain"/>
    <property type="match status" value="1"/>
</dbReference>
<evidence type="ECO:0000259" key="9">
    <source>
        <dbReference type="Pfam" id="PF02770"/>
    </source>
</evidence>
<dbReference type="GO" id="GO:0003995">
    <property type="term" value="F:acyl-CoA dehydrogenase activity"/>
    <property type="evidence" value="ECO:0007669"/>
    <property type="project" value="TreeGrafter"/>
</dbReference>
<evidence type="ECO:0000259" key="10">
    <source>
        <dbReference type="Pfam" id="PF02771"/>
    </source>
</evidence>
<dbReference type="AlphaFoldDB" id="A0A3P3RB14"/>
<dbReference type="Pfam" id="PF02770">
    <property type="entry name" value="Acyl-CoA_dh_M"/>
    <property type="match status" value="1"/>
</dbReference>
<keyword evidence="12" id="KW-1185">Reference proteome</keyword>
<dbReference type="InterPro" id="IPR009100">
    <property type="entry name" value="AcylCoA_DH/oxidase_NM_dom_sf"/>
</dbReference>
<keyword evidence="6 7" id="KW-0560">Oxidoreductase</keyword>
<evidence type="ECO:0000313" key="11">
    <source>
        <dbReference type="EMBL" id="RRJ30128.1"/>
    </source>
</evidence>
<dbReference type="Gene3D" id="2.40.110.10">
    <property type="entry name" value="Butyryl-CoA Dehydrogenase, subunit A, domain 2"/>
    <property type="match status" value="1"/>
</dbReference>
<dbReference type="PANTHER" id="PTHR48083">
    <property type="entry name" value="MEDIUM-CHAIN SPECIFIC ACYL-COA DEHYDROGENASE, MITOCHONDRIAL-RELATED"/>
    <property type="match status" value="1"/>
</dbReference>
<dbReference type="RefSeq" id="WP_124955201.1">
    <property type="nucleotide sequence ID" value="NZ_RRCH01000023.1"/>
</dbReference>
<dbReference type="Proteomes" id="UP000282322">
    <property type="component" value="Unassembled WGS sequence"/>
</dbReference>
<feature type="domain" description="Acyl-CoA oxidase/dehydrogenase middle" evidence="9">
    <location>
        <begin position="129"/>
        <end position="215"/>
    </location>
</feature>
<proteinExistence type="inferred from homology"/>
<dbReference type="Gene3D" id="1.20.140.10">
    <property type="entry name" value="Butyryl-CoA Dehydrogenase, subunit A, domain 3"/>
    <property type="match status" value="1"/>
</dbReference>
<keyword evidence="4 7" id="KW-0285">Flavoprotein</keyword>
<reference evidence="11 12" key="1">
    <citation type="submission" date="2018-11" db="EMBL/GenBank/DDBJ databases">
        <title>Taxonoimc description of Halomarina strain SPP-AMP-1.</title>
        <authorList>
            <person name="Pal Y."/>
            <person name="Srinivasana K."/>
            <person name="Verma A."/>
            <person name="Kumar P."/>
        </authorList>
    </citation>
    <scope>NUCLEOTIDE SEQUENCE [LARGE SCALE GENOMIC DNA]</scope>
    <source>
        <strain evidence="11 12">SPP-AMP-1</strain>
    </source>
</reference>
<accession>A0A3P3RB14</accession>
<evidence type="ECO:0000313" key="12">
    <source>
        <dbReference type="Proteomes" id="UP000282322"/>
    </source>
</evidence>
<dbReference type="GO" id="GO:0050660">
    <property type="term" value="F:flavin adenine dinucleotide binding"/>
    <property type="evidence" value="ECO:0007669"/>
    <property type="project" value="InterPro"/>
</dbReference>
<dbReference type="GO" id="GO:0033539">
    <property type="term" value="P:fatty acid beta-oxidation using acyl-CoA dehydrogenase"/>
    <property type="evidence" value="ECO:0007669"/>
    <property type="project" value="TreeGrafter"/>
</dbReference>
<dbReference type="OrthoDB" id="275197at2157"/>
<dbReference type="InterPro" id="IPR009075">
    <property type="entry name" value="AcylCo_DH/oxidase_C"/>
</dbReference>
<feature type="domain" description="Acyl-CoA dehydrogenase/oxidase N-terminal" evidence="10">
    <location>
        <begin position="7"/>
        <end position="124"/>
    </location>
</feature>
<comment type="cofactor">
    <cofactor evidence="1 7">
        <name>FAD</name>
        <dbReference type="ChEBI" id="CHEBI:57692"/>
    </cofactor>
</comment>
<dbReference type="InterPro" id="IPR013786">
    <property type="entry name" value="AcylCoA_DH/ox_N"/>
</dbReference>
<dbReference type="Pfam" id="PF02771">
    <property type="entry name" value="Acyl-CoA_dh_N"/>
    <property type="match status" value="1"/>
</dbReference>
<comment type="caution">
    <text evidence="11">The sequence shown here is derived from an EMBL/GenBank/DDBJ whole genome shotgun (WGS) entry which is preliminary data.</text>
</comment>
<evidence type="ECO:0000256" key="2">
    <source>
        <dbReference type="ARBA" id="ARBA00009347"/>
    </source>
</evidence>
<dbReference type="GO" id="GO:0005737">
    <property type="term" value="C:cytoplasm"/>
    <property type="evidence" value="ECO:0007669"/>
    <property type="project" value="TreeGrafter"/>
</dbReference>
<evidence type="ECO:0000256" key="1">
    <source>
        <dbReference type="ARBA" id="ARBA00001974"/>
    </source>
</evidence>
<dbReference type="EMBL" id="RRCH01000023">
    <property type="protein sequence ID" value="RRJ30128.1"/>
    <property type="molecule type" value="Genomic_DNA"/>
</dbReference>
<feature type="domain" description="Acyl-CoA dehydrogenase/oxidase C-terminal" evidence="8">
    <location>
        <begin position="243"/>
        <end position="389"/>
    </location>
</feature>
<evidence type="ECO:0000256" key="6">
    <source>
        <dbReference type="ARBA" id="ARBA00023002"/>
    </source>
</evidence>
<evidence type="ECO:0000256" key="7">
    <source>
        <dbReference type="RuleBase" id="RU362125"/>
    </source>
</evidence>
<dbReference type="PANTHER" id="PTHR48083:SF13">
    <property type="entry name" value="ACYL-COA DEHYDROGENASE FAMILY MEMBER 11"/>
    <property type="match status" value="1"/>
</dbReference>
<keyword evidence="5 7" id="KW-0274">FAD</keyword>
<dbReference type="InterPro" id="IPR046373">
    <property type="entry name" value="Acyl-CoA_Oxase/DH_mid-dom_sf"/>
</dbReference>
<gene>
    <name evidence="11" type="ORF">EIK79_11140</name>
</gene>
<name>A0A3P3RB14_9EURY</name>
<dbReference type="Pfam" id="PF00441">
    <property type="entry name" value="Acyl-CoA_dh_1"/>
    <property type="match status" value="1"/>
</dbReference>
<dbReference type="SUPFAM" id="SSF47203">
    <property type="entry name" value="Acyl-CoA dehydrogenase C-terminal domain-like"/>
    <property type="match status" value="1"/>
</dbReference>
<dbReference type="SUPFAM" id="SSF56645">
    <property type="entry name" value="Acyl-CoA dehydrogenase NM domain-like"/>
    <property type="match status" value="1"/>
</dbReference>
<comment type="similarity">
    <text evidence="2 7">Belongs to the acyl-CoA dehydrogenase family.</text>
</comment>
<dbReference type="InterPro" id="IPR050741">
    <property type="entry name" value="Acyl-CoA_dehydrogenase"/>
</dbReference>
<organism evidence="11 12">
    <name type="scientific">Halocatena pleomorpha</name>
    <dbReference type="NCBI Taxonomy" id="1785090"/>
    <lineage>
        <taxon>Archaea</taxon>
        <taxon>Methanobacteriati</taxon>
        <taxon>Methanobacteriota</taxon>
        <taxon>Stenosarchaea group</taxon>
        <taxon>Halobacteria</taxon>
        <taxon>Halobacteriales</taxon>
        <taxon>Natronomonadaceae</taxon>
        <taxon>Halocatena</taxon>
    </lineage>
</organism>
<dbReference type="InterPro" id="IPR036250">
    <property type="entry name" value="AcylCo_DH-like_C"/>
</dbReference>
<evidence type="ECO:0000256" key="3">
    <source>
        <dbReference type="ARBA" id="ARBA00011738"/>
    </source>
</evidence>
<sequence>MEYHDSETAKDVANRVGTFMDEVVLPREREALATGEPITTEEMESLWEQAKERDLFAPQVPTEYGGQGLDFQEMLPSFEQVGRSLIGARSIRANAPDEGNMHTLEMVGTPEQKEKWLRPLVSGEISSGFSMTEPMQGGGSDPKMLKTTARKDGDEWVLNGHKWWTTGGMNADILLVMARTDPDAHPYEGTSIILVPADTDGVTVVRDIPHLGDHSITEQSVGHAEIKYENVRVPLENTLGAENQGFQIAQMRLGGGRLTHCMRYSGMAERALDIAKAYLTERKAFGSALADKQALRHRIADAETRLHAARTMVRHAARELDHSEARIEVAMAKLFTANVTNDVIDLAVQCCGGAGIGKDLPLAHFYEHVRAFRIVDGADEVHRRSIARDAFDAVEEVEIPNTPQFDEELWIDEFDG</sequence>
<dbReference type="FunFam" id="2.40.110.10:FF:000002">
    <property type="entry name" value="Acyl-CoA dehydrogenase fadE12"/>
    <property type="match status" value="1"/>
</dbReference>
<dbReference type="InterPro" id="IPR037069">
    <property type="entry name" value="AcylCoA_DH/ox_N_sf"/>
</dbReference>
<comment type="subunit">
    <text evidence="3">Homodimer.</text>
</comment>
<dbReference type="InterPro" id="IPR006091">
    <property type="entry name" value="Acyl-CoA_Oxase/DH_mid-dom"/>
</dbReference>
<evidence type="ECO:0000256" key="5">
    <source>
        <dbReference type="ARBA" id="ARBA00022827"/>
    </source>
</evidence>
<evidence type="ECO:0000256" key="4">
    <source>
        <dbReference type="ARBA" id="ARBA00022630"/>
    </source>
</evidence>
<evidence type="ECO:0000259" key="8">
    <source>
        <dbReference type="Pfam" id="PF00441"/>
    </source>
</evidence>
<protein>
    <submittedName>
        <fullName evidence="11">Acyl-CoA dehydrogenase</fullName>
    </submittedName>
</protein>